<keyword evidence="5" id="KW-1185">Reference proteome</keyword>
<dbReference type="RefSeq" id="WP_185117768.1">
    <property type="nucleotide sequence ID" value="NZ_JACJVQ010000001.1"/>
</dbReference>
<dbReference type="Gene3D" id="1.10.357.10">
    <property type="entry name" value="Tetracycline Repressor, domain 2"/>
    <property type="match status" value="1"/>
</dbReference>
<evidence type="ECO:0000259" key="3">
    <source>
        <dbReference type="PROSITE" id="PS50977"/>
    </source>
</evidence>
<evidence type="ECO:0000256" key="1">
    <source>
        <dbReference type="ARBA" id="ARBA00023125"/>
    </source>
</evidence>
<dbReference type="SUPFAM" id="SSF46689">
    <property type="entry name" value="Homeodomain-like"/>
    <property type="match status" value="1"/>
</dbReference>
<sequence>MNGFERRAEEIKLRIKRTVLEMLRETEPKKLRVADIAARASVSQVTIYNYFGSKEALLRETFQDGVVRATDEFEAIIGDQLTMKEAVQHILVADREVYRSFPPDFVKTMVLEDQECAAFIETLYRDRVIPLVVRFIEEGKARGEITDKVSTESIMAYIQFMKEKMAPMLDLLEKSGDLDRFLGDMIHLFFYGISGKE</sequence>
<keyword evidence="1 2" id="KW-0238">DNA-binding</keyword>
<name>A0A841SMX5_9BACL</name>
<feature type="domain" description="HTH tetR-type" evidence="3">
    <location>
        <begin position="9"/>
        <end position="69"/>
    </location>
</feature>
<reference evidence="4 5" key="1">
    <citation type="submission" date="2020-08" db="EMBL/GenBank/DDBJ databases">
        <title>Cohnella phylogeny.</title>
        <authorList>
            <person name="Dunlap C."/>
        </authorList>
    </citation>
    <scope>NUCLEOTIDE SEQUENCE [LARGE SCALE GENOMIC DNA]</scope>
    <source>
        <strain evidence="4 5">DSM 25241</strain>
    </source>
</reference>
<dbReference type="SUPFAM" id="SSF48498">
    <property type="entry name" value="Tetracyclin repressor-like, C-terminal domain"/>
    <property type="match status" value="1"/>
</dbReference>
<proteinExistence type="predicted"/>
<evidence type="ECO:0000313" key="5">
    <source>
        <dbReference type="Proteomes" id="UP000535838"/>
    </source>
</evidence>
<dbReference type="InterPro" id="IPR036271">
    <property type="entry name" value="Tet_transcr_reg_TetR-rel_C_sf"/>
</dbReference>
<gene>
    <name evidence="4" type="ORF">H7B67_00095</name>
</gene>
<dbReference type="Proteomes" id="UP000535838">
    <property type="component" value="Unassembled WGS sequence"/>
</dbReference>
<dbReference type="PANTHER" id="PTHR43479:SF21">
    <property type="entry name" value="TRANSCRIPTIONAL REGULATOR, TETR FAMILY"/>
    <property type="match status" value="1"/>
</dbReference>
<dbReference type="GO" id="GO:0003677">
    <property type="term" value="F:DNA binding"/>
    <property type="evidence" value="ECO:0007669"/>
    <property type="project" value="UniProtKB-UniRule"/>
</dbReference>
<dbReference type="EMBL" id="JACJVQ010000001">
    <property type="protein sequence ID" value="MBB6632522.1"/>
    <property type="molecule type" value="Genomic_DNA"/>
</dbReference>
<dbReference type="InterPro" id="IPR001647">
    <property type="entry name" value="HTH_TetR"/>
</dbReference>
<evidence type="ECO:0000256" key="2">
    <source>
        <dbReference type="PROSITE-ProRule" id="PRU00335"/>
    </source>
</evidence>
<feature type="DNA-binding region" description="H-T-H motif" evidence="2">
    <location>
        <begin position="32"/>
        <end position="51"/>
    </location>
</feature>
<comment type="caution">
    <text evidence="4">The sequence shown here is derived from an EMBL/GenBank/DDBJ whole genome shotgun (WGS) entry which is preliminary data.</text>
</comment>
<accession>A0A841SMX5</accession>
<dbReference type="PANTHER" id="PTHR43479">
    <property type="entry name" value="ACREF/ENVCD OPERON REPRESSOR-RELATED"/>
    <property type="match status" value="1"/>
</dbReference>
<dbReference type="Pfam" id="PF00440">
    <property type="entry name" value="TetR_N"/>
    <property type="match status" value="1"/>
</dbReference>
<organism evidence="4 5">
    <name type="scientific">Cohnella thailandensis</name>
    <dbReference type="NCBI Taxonomy" id="557557"/>
    <lineage>
        <taxon>Bacteria</taxon>
        <taxon>Bacillati</taxon>
        <taxon>Bacillota</taxon>
        <taxon>Bacilli</taxon>
        <taxon>Bacillales</taxon>
        <taxon>Paenibacillaceae</taxon>
        <taxon>Cohnella</taxon>
    </lineage>
</organism>
<dbReference type="AlphaFoldDB" id="A0A841SMX5"/>
<evidence type="ECO:0000313" key="4">
    <source>
        <dbReference type="EMBL" id="MBB6632522.1"/>
    </source>
</evidence>
<dbReference type="PROSITE" id="PS50977">
    <property type="entry name" value="HTH_TETR_2"/>
    <property type="match status" value="1"/>
</dbReference>
<protein>
    <submittedName>
        <fullName evidence="4">TetR/AcrR family transcriptional regulator</fullName>
    </submittedName>
</protein>
<dbReference type="InterPro" id="IPR009057">
    <property type="entry name" value="Homeodomain-like_sf"/>
</dbReference>
<dbReference type="InterPro" id="IPR050624">
    <property type="entry name" value="HTH-type_Tx_Regulator"/>
</dbReference>